<dbReference type="InterPro" id="IPR006108">
    <property type="entry name" value="3HC_DH_C"/>
</dbReference>
<reference evidence="7" key="1">
    <citation type="journal article" date="1987" name="Proc. Natl. Acad. Sci. U.S.A.">
        <title>Structure of L-3-hydroxyacyl-coenzyme A dehydrogenase: preliminary chain tracing at 2.8-A resolution.</title>
        <authorList>
            <person name="Birktoft J.J."/>
            <person name="Holden H.M."/>
            <person name="Hamlin R."/>
            <person name="Xuong N.H."/>
            <person name="Banaszak L.J."/>
        </authorList>
    </citation>
    <scope>NUCLEOTIDE SEQUENCE</scope>
</reference>
<dbReference type="GO" id="GO:0006631">
    <property type="term" value="P:fatty acid metabolic process"/>
    <property type="evidence" value="ECO:0007669"/>
    <property type="project" value="InterPro"/>
</dbReference>
<dbReference type="SUPFAM" id="SSF51735">
    <property type="entry name" value="NAD(P)-binding Rossmann-fold domains"/>
    <property type="match status" value="1"/>
</dbReference>
<dbReference type="Gene3D" id="1.10.1040.10">
    <property type="entry name" value="N-(1-d-carboxylethyl)-l-norvaline Dehydrogenase, domain 2"/>
    <property type="match status" value="1"/>
</dbReference>
<dbReference type="RefSeq" id="WP_084545091.1">
    <property type="nucleotide sequence ID" value="NZ_AXWS01000013.1"/>
</dbReference>
<keyword evidence="6" id="KW-1185">Reference proteome</keyword>
<keyword evidence="3" id="KW-0812">Transmembrane</keyword>
<keyword evidence="3" id="KW-1133">Transmembrane helix</keyword>
<dbReference type="Gene3D" id="3.40.50.720">
    <property type="entry name" value="NAD(P)-binding Rossmann-like Domain"/>
    <property type="match status" value="1"/>
</dbReference>
<evidence type="ECO:0000313" key="7">
    <source>
        <dbReference type="RefSeq" id="WP_084545091.1"/>
    </source>
</evidence>
<keyword evidence="1" id="KW-0560">Oxidoreductase</keyword>
<dbReference type="InterPro" id="IPR036291">
    <property type="entry name" value="NAD(P)-bd_dom_sf"/>
</dbReference>
<evidence type="ECO:0000256" key="1">
    <source>
        <dbReference type="ARBA" id="ARBA00023002"/>
    </source>
</evidence>
<dbReference type="PANTHER" id="PTHR48075">
    <property type="entry name" value="3-HYDROXYACYL-COA DEHYDROGENASE FAMILY PROTEIN"/>
    <property type="match status" value="1"/>
</dbReference>
<dbReference type="PANTHER" id="PTHR48075:SF5">
    <property type="entry name" value="3-HYDROXYBUTYRYL-COA DEHYDROGENASE"/>
    <property type="match status" value="1"/>
</dbReference>
<dbReference type="InterPro" id="IPR013328">
    <property type="entry name" value="6PGD_dom2"/>
</dbReference>
<sequence>MPVPAELRIRRVAVVGTGVIGASWVAAFLAAGLDVVATDPAPGAEARLTEAVERHWPVLTELGLASGASCKRLRFTADLAEALADADFVQENGPEREDFKIDFFARMDALAPPRAILASSSSGLLVSRMQSACARPGRVLLGHPFNPPHLIPLVEVIGGERTDAASIDRAMAFYAAIGKRPIRIRKEVKGHVANRLQAALWREAFHLAAEGVASVEDIDTAIAHGPGLRWALLGPFMALDLSGGEGGMAHLLDHLGGPIEQWWLDLGAPRMTPEVKAAVIAGTAAARHAPRADIEAARDRLLIGLLQAKARLGEPNAPAGGTGTGAATAAPAGLASPCTPA</sequence>
<evidence type="ECO:0000256" key="3">
    <source>
        <dbReference type="SAM" id="Phobius"/>
    </source>
</evidence>
<dbReference type="Pfam" id="PF00725">
    <property type="entry name" value="3HCDH"/>
    <property type="match status" value="1"/>
</dbReference>
<feature type="domain" description="3-hydroxyacyl-CoA dehydrogenase NAD binding" evidence="5">
    <location>
        <begin position="12"/>
        <end position="186"/>
    </location>
</feature>
<dbReference type="Pfam" id="PF02737">
    <property type="entry name" value="3HCDH_N"/>
    <property type="match status" value="1"/>
</dbReference>
<dbReference type="InterPro" id="IPR006176">
    <property type="entry name" value="3-OHacyl-CoA_DH_NAD-bd"/>
</dbReference>
<feature type="region of interest" description="Disordered" evidence="2">
    <location>
        <begin position="314"/>
        <end position="341"/>
    </location>
</feature>
<evidence type="ECO:0000259" key="5">
    <source>
        <dbReference type="Pfam" id="PF02737"/>
    </source>
</evidence>
<evidence type="ECO:0000259" key="4">
    <source>
        <dbReference type="Pfam" id="PF00725"/>
    </source>
</evidence>
<evidence type="ECO:0000256" key="2">
    <source>
        <dbReference type="SAM" id="MobiDB-lite"/>
    </source>
</evidence>
<dbReference type="GO" id="GO:0070403">
    <property type="term" value="F:NAD+ binding"/>
    <property type="evidence" value="ECO:0007669"/>
    <property type="project" value="InterPro"/>
</dbReference>
<organism evidence="6 7">
    <name type="scientific">Derxia gummosa DSM 723</name>
    <dbReference type="NCBI Taxonomy" id="1121388"/>
    <lineage>
        <taxon>Bacteria</taxon>
        <taxon>Pseudomonadati</taxon>
        <taxon>Pseudomonadota</taxon>
        <taxon>Betaproteobacteria</taxon>
        <taxon>Burkholderiales</taxon>
        <taxon>Alcaligenaceae</taxon>
        <taxon>Derxia</taxon>
    </lineage>
</organism>
<accession>A0A8B6XBN0</accession>
<dbReference type="Proteomes" id="UP000675920">
    <property type="component" value="Unplaced"/>
</dbReference>
<protein>
    <submittedName>
        <fullName evidence="7">3-hydroxyacyl-CoA dehydrogenase NAD-binding domain-containing protein</fullName>
    </submittedName>
</protein>
<feature type="domain" description="3-hydroxyacyl-CoA dehydrogenase C-terminal" evidence="4">
    <location>
        <begin position="190"/>
        <end position="257"/>
    </location>
</feature>
<evidence type="ECO:0000313" key="6">
    <source>
        <dbReference type="Proteomes" id="UP000675920"/>
    </source>
</evidence>
<dbReference type="InterPro" id="IPR008927">
    <property type="entry name" value="6-PGluconate_DH-like_C_sf"/>
</dbReference>
<reference evidence="7" key="2">
    <citation type="submission" date="2025-08" db="UniProtKB">
        <authorList>
            <consortium name="RefSeq"/>
        </authorList>
    </citation>
    <scope>IDENTIFICATION</scope>
</reference>
<keyword evidence="3" id="KW-0472">Membrane</keyword>
<dbReference type="AlphaFoldDB" id="A0A8B6XBN0"/>
<name>A0A8B6XBN0_9BURK</name>
<dbReference type="OrthoDB" id="9803287at2"/>
<proteinExistence type="predicted"/>
<dbReference type="GO" id="GO:0016616">
    <property type="term" value="F:oxidoreductase activity, acting on the CH-OH group of donors, NAD or NADP as acceptor"/>
    <property type="evidence" value="ECO:0007669"/>
    <property type="project" value="InterPro"/>
</dbReference>
<dbReference type="SUPFAM" id="SSF48179">
    <property type="entry name" value="6-phosphogluconate dehydrogenase C-terminal domain-like"/>
    <property type="match status" value="1"/>
</dbReference>
<feature type="transmembrane region" description="Helical" evidence="3">
    <location>
        <begin position="12"/>
        <end position="33"/>
    </location>
</feature>